<dbReference type="Proteomes" id="UP001237642">
    <property type="component" value="Unassembled WGS sequence"/>
</dbReference>
<feature type="transmembrane region" description="Helical" evidence="1">
    <location>
        <begin position="28"/>
        <end position="47"/>
    </location>
</feature>
<sequence>MMKVHPTDPNTPVAIANTSKKSFSRWRIGLMFIATELVLVFIMFFVVPKACQPYVRRHITTIPKLQIDSLTASNFTLSSRPNQIFVNWNVKINLETKNSHGYLSFSNMTASIFYNVLQAGLTDVIPFDVAALNSTTHFDVNFSGSSVLITDSIINDINGRIAAEGTLTIDVKFEAFIKKSYKGRWTDDFLLKMDCQDIKLYFGYSEKSRAQMLNPPHKCKYVGDDEVHAMPYLAHM</sequence>
<evidence type="ECO:0000313" key="2">
    <source>
        <dbReference type="EMBL" id="KAK1353984.1"/>
    </source>
</evidence>
<dbReference type="AlphaFoldDB" id="A0AAD8GTI6"/>
<comment type="caution">
    <text evidence="2">The sequence shown here is derived from an EMBL/GenBank/DDBJ whole genome shotgun (WGS) entry which is preliminary data.</text>
</comment>
<reference evidence="2" key="2">
    <citation type="submission" date="2023-05" db="EMBL/GenBank/DDBJ databases">
        <authorList>
            <person name="Schelkunov M.I."/>
        </authorList>
    </citation>
    <scope>NUCLEOTIDE SEQUENCE</scope>
    <source>
        <strain evidence="2">Hsosn_3</strain>
        <tissue evidence="2">Leaf</tissue>
    </source>
</reference>
<proteinExistence type="predicted"/>
<evidence type="ECO:0000313" key="3">
    <source>
        <dbReference type="Proteomes" id="UP001237642"/>
    </source>
</evidence>
<evidence type="ECO:0008006" key="4">
    <source>
        <dbReference type="Google" id="ProtNLM"/>
    </source>
</evidence>
<protein>
    <recommendedName>
        <fullName evidence="4">Late embryogenesis abundant protein LEA-2 subgroup domain-containing protein</fullName>
    </recommendedName>
</protein>
<dbReference type="EMBL" id="JAUIZM010000011">
    <property type="protein sequence ID" value="KAK1353984.1"/>
    <property type="molecule type" value="Genomic_DNA"/>
</dbReference>
<evidence type="ECO:0000256" key="1">
    <source>
        <dbReference type="SAM" id="Phobius"/>
    </source>
</evidence>
<reference evidence="2" key="1">
    <citation type="submission" date="2023-02" db="EMBL/GenBank/DDBJ databases">
        <title>Genome of toxic invasive species Heracleum sosnowskyi carries increased number of genes despite the absence of recent whole-genome duplications.</title>
        <authorList>
            <person name="Schelkunov M."/>
            <person name="Shtratnikova V."/>
            <person name="Makarenko M."/>
            <person name="Klepikova A."/>
            <person name="Omelchenko D."/>
            <person name="Novikova G."/>
            <person name="Obukhova E."/>
            <person name="Bogdanov V."/>
            <person name="Penin A."/>
            <person name="Logacheva M."/>
        </authorList>
    </citation>
    <scope>NUCLEOTIDE SEQUENCE</scope>
    <source>
        <strain evidence="2">Hsosn_3</strain>
        <tissue evidence="2">Leaf</tissue>
    </source>
</reference>
<keyword evidence="3" id="KW-1185">Reference proteome</keyword>
<keyword evidence="1" id="KW-0472">Membrane</keyword>
<accession>A0AAD8GTI6</accession>
<gene>
    <name evidence="2" type="ORF">POM88_047240</name>
</gene>
<name>A0AAD8GTI6_9APIA</name>
<keyword evidence="1" id="KW-0812">Transmembrane</keyword>
<organism evidence="2 3">
    <name type="scientific">Heracleum sosnowskyi</name>
    <dbReference type="NCBI Taxonomy" id="360622"/>
    <lineage>
        <taxon>Eukaryota</taxon>
        <taxon>Viridiplantae</taxon>
        <taxon>Streptophyta</taxon>
        <taxon>Embryophyta</taxon>
        <taxon>Tracheophyta</taxon>
        <taxon>Spermatophyta</taxon>
        <taxon>Magnoliopsida</taxon>
        <taxon>eudicotyledons</taxon>
        <taxon>Gunneridae</taxon>
        <taxon>Pentapetalae</taxon>
        <taxon>asterids</taxon>
        <taxon>campanulids</taxon>
        <taxon>Apiales</taxon>
        <taxon>Apiaceae</taxon>
        <taxon>Apioideae</taxon>
        <taxon>apioid superclade</taxon>
        <taxon>Tordylieae</taxon>
        <taxon>Tordyliinae</taxon>
        <taxon>Heracleum</taxon>
    </lineage>
</organism>
<keyword evidence="1" id="KW-1133">Transmembrane helix</keyword>